<name>A0A803M9N4_CHEQI</name>
<keyword evidence="12" id="KW-0472">Membrane</keyword>
<dbReference type="InterPro" id="IPR013083">
    <property type="entry name" value="Znf_RING/FYVE/PHD"/>
</dbReference>
<keyword evidence="8 14" id="KW-0863">Zinc-finger</keyword>
<accession>A0A803M9N4</accession>
<dbReference type="EC" id="2.3.2.27" evidence="4"/>
<comment type="subcellular location">
    <subcellularLocation>
        <location evidence="2">Membrane</location>
        <topology evidence="2">Single-pass membrane protein</topology>
    </subcellularLocation>
</comment>
<evidence type="ECO:0000256" key="8">
    <source>
        <dbReference type="ARBA" id="ARBA00022771"/>
    </source>
</evidence>
<proteinExistence type="inferred from homology"/>
<dbReference type="PANTHER" id="PTHR46913">
    <property type="entry name" value="RING-H2 FINGER PROTEIN ATL16"/>
    <property type="match status" value="1"/>
</dbReference>
<dbReference type="FunFam" id="3.30.40.10:FF:000475">
    <property type="entry name" value="RING-H2 finger protein ATL3"/>
    <property type="match status" value="1"/>
</dbReference>
<dbReference type="SMART" id="SM00184">
    <property type="entry name" value="RING"/>
    <property type="match status" value="1"/>
</dbReference>
<dbReference type="AlphaFoldDB" id="A0A803M9N4"/>
<evidence type="ECO:0000256" key="7">
    <source>
        <dbReference type="ARBA" id="ARBA00022723"/>
    </source>
</evidence>
<keyword evidence="7" id="KW-0479">Metal-binding</keyword>
<dbReference type="GO" id="GO:0061630">
    <property type="term" value="F:ubiquitin protein ligase activity"/>
    <property type="evidence" value="ECO:0007669"/>
    <property type="project" value="UniProtKB-EC"/>
</dbReference>
<feature type="domain" description="RING-type" evidence="16">
    <location>
        <begin position="147"/>
        <end position="189"/>
    </location>
</feature>
<dbReference type="InterPro" id="IPR044600">
    <property type="entry name" value="ATL1/ATL16-like"/>
</dbReference>
<evidence type="ECO:0000256" key="5">
    <source>
        <dbReference type="ARBA" id="ARBA00022679"/>
    </source>
</evidence>
<evidence type="ECO:0000256" key="11">
    <source>
        <dbReference type="ARBA" id="ARBA00022989"/>
    </source>
</evidence>
<dbReference type="UniPathway" id="UPA00143"/>
<dbReference type="OMA" id="CICELSE"/>
<dbReference type="InterPro" id="IPR001841">
    <property type="entry name" value="Znf_RING"/>
</dbReference>
<evidence type="ECO:0000313" key="17">
    <source>
        <dbReference type="EnsemblPlants" id="AUR62025610-RA:cds"/>
    </source>
</evidence>
<evidence type="ECO:0000256" key="6">
    <source>
        <dbReference type="ARBA" id="ARBA00022692"/>
    </source>
</evidence>
<evidence type="ECO:0000313" key="18">
    <source>
        <dbReference type="Proteomes" id="UP000596660"/>
    </source>
</evidence>
<dbReference type="GO" id="GO:0008270">
    <property type="term" value="F:zinc ion binding"/>
    <property type="evidence" value="ECO:0007669"/>
    <property type="project" value="UniProtKB-KW"/>
</dbReference>
<dbReference type="EnsemblPlants" id="AUR62025610-RA">
    <property type="protein sequence ID" value="AUR62025610-RA:cds"/>
    <property type="gene ID" value="AUR62025610"/>
</dbReference>
<keyword evidence="10" id="KW-0862">Zinc</keyword>
<keyword evidence="9" id="KW-0833">Ubl conjugation pathway</keyword>
<dbReference type="SUPFAM" id="SSF57850">
    <property type="entry name" value="RING/U-box"/>
    <property type="match status" value="1"/>
</dbReference>
<dbReference type="Gramene" id="AUR62025610-RA">
    <property type="protein sequence ID" value="AUR62025610-RA:cds"/>
    <property type="gene ID" value="AUR62025610"/>
</dbReference>
<comment type="pathway">
    <text evidence="3">Protein modification; protein ubiquitination.</text>
</comment>
<feature type="region of interest" description="Disordered" evidence="15">
    <location>
        <begin position="71"/>
        <end position="93"/>
    </location>
</feature>
<dbReference type="Proteomes" id="UP000596660">
    <property type="component" value="Unplaced"/>
</dbReference>
<evidence type="ECO:0000256" key="12">
    <source>
        <dbReference type="ARBA" id="ARBA00023136"/>
    </source>
</evidence>
<sequence length="302" mass="33612">MKVVSPMMLALMLREKRPANNTMINYDFVKNRTQQQQHRLMVGRASNRSGVHGTHLPATDDIDNVEVEKEIKKGKKDKEEKRKEVEETVDSHLSRSDPDVVSWRRQLAGQRRAAAVPAHRRGLDPAALRSLPILVYNPKDFKDGLECAVCLSEVSEGEKARLLPKCNHGFHVECIDMWFQSHSTCPLCRDSVISTTTDAPNFPTNVLFWGDETRVSAFGQGANAAADASSSASSSGVNRPRLDEMVIDIPSREFCEDCLSSPPRVEEAKTPVMTRLRSLRRLLSMGQGSKVAPSNCEVDQQA</sequence>
<evidence type="ECO:0000259" key="16">
    <source>
        <dbReference type="PROSITE" id="PS50089"/>
    </source>
</evidence>
<evidence type="ECO:0000256" key="10">
    <source>
        <dbReference type="ARBA" id="ARBA00022833"/>
    </source>
</evidence>
<dbReference type="GO" id="GO:0016020">
    <property type="term" value="C:membrane"/>
    <property type="evidence" value="ECO:0007669"/>
    <property type="project" value="UniProtKB-SubCell"/>
</dbReference>
<comment type="similarity">
    <text evidence="13">Belongs to the RING-type zinc finger family. ATL subfamily.</text>
</comment>
<comment type="catalytic activity">
    <reaction evidence="1">
        <text>S-ubiquitinyl-[E2 ubiquitin-conjugating enzyme]-L-cysteine + [acceptor protein]-L-lysine = [E2 ubiquitin-conjugating enzyme]-L-cysteine + N(6)-ubiquitinyl-[acceptor protein]-L-lysine.</text>
        <dbReference type="EC" id="2.3.2.27"/>
    </reaction>
</comment>
<evidence type="ECO:0000256" key="13">
    <source>
        <dbReference type="ARBA" id="ARBA00024209"/>
    </source>
</evidence>
<organism evidence="17 18">
    <name type="scientific">Chenopodium quinoa</name>
    <name type="common">Quinoa</name>
    <dbReference type="NCBI Taxonomy" id="63459"/>
    <lineage>
        <taxon>Eukaryota</taxon>
        <taxon>Viridiplantae</taxon>
        <taxon>Streptophyta</taxon>
        <taxon>Embryophyta</taxon>
        <taxon>Tracheophyta</taxon>
        <taxon>Spermatophyta</taxon>
        <taxon>Magnoliopsida</taxon>
        <taxon>eudicotyledons</taxon>
        <taxon>Gunneridae</taxon>
        <taxon>Pentapetalae</taxon>
        <taxon>Caryophyllales</taxon>
        <taxon>Chenopodiaceae</taxon>
        <taxon>Chenopodioideae</taxon>
        <taxon>Atripliceae</taxon>
        <taxon>Chenopodium</taxon>
    </lineage>
</organism>
<dbReference type="PROSITE" id="PS50089">
    <property type="entry name" value="ZF_RING_2"/>
    <property type="match status" value="1"/>
</dbReference>
<dbReference type="GO" id="GO:0016567">
    <property type="term" value="P:protein ubiquitination"/>
    <property type="evidence" value="ECO:0007669"/>
    <property type="project" value="UniProtKB-UniPathway"/>
</dbReference>
<evidence type="ECO:0000256" key="3">
    <source>
        <dbReference type="ARBA" id="ARBA00004906"/>
    </source>
</evidence>
<dbReference type="Pfam" id="PF13639">
    <property type="entry name" value="zf-RING_2"/>
    <property type="match status" value="1"/>
</dbReference>
<evidence type="ECO:0000256" key="15">
    <source>
        <dbReference type="SAM" id="MobiDB-lite"/>
    </source>
</evidence>
<keyword evidence="5" id="KW-0808">Transferase</keyword>
<keyword evidence="11" id="KW-1133">Transmembrane helix</keyword>
<dbReference type="CDD" id="cd16461">
    <property type="entry name" value="RING-H2_EL5-like"/>
    <property type="match status" value="1"/>
</dbReference>
<evidence type="ECO:0000256" key="4">
    <source>
        <dbReference type="ARBA" id="ARBA00012483"/>
    </source>
</evidence>
<dbReference type="Gene3D" id="3.30.40.10">
    <property type="entry name" value="Zinc/RING finger domain, C3HC4 (zinc finger)"/>
    <property type="match status" value="1"/>
</dbReference>
<evidence type="ECO:0000256" key="2">
    <source>
        <dbReference type="ARBA" id="ARBA00004167"/>
    </source>
</evidence>
<keyword evidence="18" id="KW-1185">Reference proteome</keyword>
<dbReference type="PANTHER" id="PTHR46913:SF1">
    <property type="entry name" value="RING-H2 FINGER PROTEIN ATL16"/>
    <property type="match status" value="1"/>
</dbReference>
<evidence type="ECO:0000256" key="14">
    <source>
        <dbReference type="PROSITE-ProRule" id="PRU00175"/>
    </source>
</evidence>
<reference evidence="17" key="2">
    <citation type="submission" date="2021-03" db="UniProtKB">
        <authorList>
            <consortium name="EnsemblPlants"/>
        </authorList>
    </citation>
    <scope>IDENTIFICATION</scope>
</reference>
<keyword evidence="6" id="KW-0812">Transmembrane</keyword>
<reference evidence="17" key="1">
    <citation type="journal article" date="2017" name="Nature">
        <title>The genome of Chenopodium quinoa.</title>
        <authorList>
            <person name="Jarvis D.E."/>
            <person name="Ho Y.S."/>
            <person name="Lightfoot D.J."/>
            <person name="Schmoeckel S.M."/>
            <person name="Li B."/>
            <person name="Borm T.J.A."/>
            <person name="Ohyanagi H."/>
            <person name="Mineta K."/>
            <person name="Michell C.T."/>
            <person name="Saber N."/>
            <person name="Kharbatia N.M."/>
            <person name="Rupper R.R."/>
            <person name="Sharp A.R."/>
            <person name="Dally N."/>
            <person name="Boughton B.A."/>
            <person name="Woo Y.H."/>
            <person name="Gao G."/>
            <person name="Schijlen E.G.W.M."/>
            <person name="Guo X."/>
            <person name="Momin A.A."/>
            <person name="Negrao S."/>
            <person name="Al-Babili S."/>
            <person name="Gehring C."/>
            <person name="Roessner U."/>
            <person name="Jung C."/>
            <person name="Murphy K."/>
            <person name="Arold S.T."/>
            <person name="Gojobori T."/>
            <person name="van der Linden C.G."/>
            <person name="van Loo E.N."/>
            <person name="Jellen E.N."/>
            <person name="Maughan P.J."/>
            <person name="Tester M."/>
        </authorList>
    </citation>
    <scope>NUCLEOTIDE SEQUENCE [LARGE SCALE GENOMIC DNA]</scope>
    <source>
        <strain evidence="17">cv. PI 614886</strain>
    </source>
</reference>
<evidence type="ECO:0000256" key="1">
    <source>
        <dbReference type="ARBA" id="ARBA00000900"/>
    </source>
</evidence>
<evidence type="ECO:0000256" key="9">
    <source>
        <dbReference type="ARBA" id="ARBA00022786"/>
    </source>
</evidence>
<protein>
    <recommendedName>
        <fullName evidence="4">RING-type E3 ubiquitin transferase</fullName>
        <ecNumber evidence="4">2.3.2.27</ecNumber>
    </recommendedName>
</protein>